<evidence type="ECO:0000313" key="8">
    <source>
        <dbReference type="Proteomes" id="UP000695562"/>
    </source>
</evidence>
<feature type="compositionally biased region" description="Polar residues" evidence="4">
    <location>
        <begin position="252"/>
        <end position="269"/>
    </location>
</feature>
<dbReference type="PANTHER" id="PTHR23113">
    <property type="entry name" value="GUANINE NUCLEOTIDE EXCHANGE FACTOR"/>
    <property type="match status" value="1"/>
</dbReference>
<feature type="region of interest" description="Disordered" evidence="4">
    <location>
        <begin position="115"/>
        <end position="206"/>
    </location>
</feature>
<evidence type="ECO:0000259" key="6">
    <source>
        <dbReference type="PROSITE" id="PS50212"/>
    </source>
</evidence>
<proteinExistence type="predicted"/>
<dbReference type="PROSITE" id="PS50009">
    <property type="entry name" value="RASGEF_CAT"/>
    <property type="match status" value="1"/>
</dbReference>
<feature type="compositionally biased region" description="Low complexity" evidence="4">
    <location>
        <begin position="89"/>
        <end position="100"/>
    </location>
</feature>
<dbReference type="PROSITE" id="PS00720">
    <property type="entry name" value="RASGEF"/>
    <property type="match status" value="1"/>
</dbReference>
<dbReference type="Gene3D" id="3.10.20.90">
    <property type="entry name" value="Phosphatidylinositol 3-kinase Catalytic Subunit, Chain A, domain 1"/>
    <property type="match status" value="1"/>
</dbReference>
<gene>
    <name evidence="7" type="ORF">CYY_004241</name>
</gene>
<dbReference type="SMART" id="SM00229">
    <property type="entry name" value="RasGEFN"/>
    <property type="match status" value="1"/>
</dbReference>
<dbReference type="InterPro" id="IPR000651">
    <property type="entry name" value="Ras-like_Gua-exchang_fac_N"/>
</dbReference>
<dbReference type="Pfam" id="PF00617">
    <property type="entry name" value="RasGEF"/>
    <property type="match status" value="1"/>
</dbReference>
<dbReference type="SMART" id="SM00147">
    <property type="entry name" value="RasGEF"/>
    <property type="match status" value="1"/>
</dbReference>
<feature type="compositionally biased region" description="Low complexity" evidence="4">
    <location>
        <begin position="67"/>
        <end position="82"/>
    </location>
</feature>
<organism evidence="7 8">
    <name type="scientific">Polysphondylium violaceum</name>
    <dbReference type="NCBI Taxonomy" id="133409"/>
    <lineage>
        <taxon>Eukaryota</taxon>
        <taxon>Amoebozoa</taxon>
        <taxon>Evosea</taxon>
        <taxon>Eumycetozoa</taxon>
        <taxon>Dictyostelia</taxon>
        <taxon>Dictyosteliales</taxon>
        <taxon>Dictyosteliaceae</taxon>
        <taxon>Polysphondylium</taxon>
    </lineage>
</organism>
<evidence type="ECO:0000313" key="7">
    <source>
        <dbReference type="EMBL" id="KAF2074459.1"/>
    </source>
</evidence>
<dbReference type="PANTHER" id="PTHR23113:SF369">
    <property type="entry name" value="RAS GUANINE NUCLEOTIDE EXCHANGE FACTOR K"/>
    <property type="match status" value="1"/>
</dbReference>
<feature type="region of interest" description="Disordered" evidence="4">
    <location>
        <begin position="245"/>
        <end position="269"/>
    </location>
</feature>
<dbReference type="GO" id="GO:0007265">
    <property type="term" value="P:Ras protein signal transduction"/>
    <property type="evidence" value="ECO:0007669"/>
    <property type="project" value="TreeGrafter"/>
</dbReference>
<keyword evidence="2" id="KW-0175">Coiled coil</keyword>
<comment type="caution">
    <text evidence="7">The sequence shown here is derived from an EMBL/GenBank/DDBJ whole genome shotgun (WGS) entry which is preliminary data.</text>
</comment>
<feature type="compositionally biased region" description="Acidic residues" evidence="4">
    <location>
        <begin position="1"/>
        <end position="12"/>
    </location>
</feature>
<dbReference type="InterPro" id="IPR023578">
    <property type="entry name" value="Ras_GEF_dom_sf"/>
</dbReference>
<evidence type="ECO:0000256" key="3">
    <source>
        <dbReference type="PROSITE-ProRule" id="PRU00168"/>
    </source>
</evidence>
<feature type="region of interest" description="Disordered" evidence="4">
    <location>
        <begin position="707"/>
        <end position="728"/>
    </location>
</feature>
<feature type="region of interest" description="Disordered" evidence="4">
    <location>
        <begin position="779"/>
        <end position="808"/>
    </location>
</feature>
<keyword evidence="8" id="KW-1185">Reference proteome</keyword>
<dbReference type="Pfam" id="PF00618">
    <property type="entry name" value="RasGEF_N"/>
    <property type="match status" value="1"/>
</dbReference>
<dbReference type="EMBL" id="AJWJ01000146">
    <property type="protein sequence ID" value="KAF2074459.1"/>
    <property type="molecule type" value="Genomic_DNA"/>
</dbReference>
<keyword evidence="1 3" id="KW-0344">Guanine-nucleotide releasing factor</keyword>
<feature type="compositionally biased region" description="Low complexity" evidence="4">
    <location>
        <begin position="163"/>
        <end position="186"/>
    </location>
</feature>
<dbReference type="CDD" id="cd00155">
    <property type="entry name" value="RasGEF"/>
    <property type="match status" value="1"/>
</dbReference>
<feature type="compositionally biased region" description="Basic residues" evidence="4">
    <location>
        <begin position="118"/>
        <end position="127"/>
    </location>
</feature>
<dbReference type="PROSITE" id="PS50212">
    <property type="entry name" value="RASGEF_NTER"/>
    <property type="match status" value="1"/>
</dbReference>
<dbReference type="InterPro" id="IPR001895">
    <property type="entry name" value="RASGEF_cat_dom"/>
</dbReference>
<evidence type="ECO:0000256" key="1">
    <source>
        <dbReference type="ARBA" id="ARBA00022658"/>
    </source>
</evidence>
<accession>A0A8J4V7Y5</accession>
<evidence type="ECO:0000259" key="5">
    <source>
        <dbReference type="PROSITE" id="PS50009"/>
    </source>
</evidence>
<dbReference type="OrthoDB" id="10254377at2759"/>
<feature type="compositionally biased region" description="Polar residues" evidence="4">
    <location>
        <begin position="707"/>
        <end position="727"/>
    </location>
</feature>
<dbReference type="Proteomes" id="UP000695562">
    <property type="component" value="Unassembled WGS sequence"/>
</dbReference>
<dbReference type="GO" id="GO:0005886">
    <property type="term" value="C:plasma membrane"/>
    <property type="evidence" value="ECO:0007669"/>
    <property type="project" value="TreeGrafter"/>
</dbReference>
<dbReference type="InterPro" id="IPR036964">
    <property type="entry name" value="RASGEF_cat_dom_sf"/>
</dbReference>
<evidence type="ECO:0000256" key="2">
    <source>
        <dbReference type="ARBA" id="ARBA00023054"/>
    </source>
</evidence>
<feature type="domain" description="N-terminal Ras-GEF" evidence="6">
    <location>
        <begin position="838"/>
        <end position="958"/>
    </location>
</feature>
<name>A0A8J4V7Y5_9MYCE</name>
<evidence type="ECO:0008006" key="9">
    <source>
        <dbReference type="Google" id="ProtNLM"/>
    </source>
</evidence>
<feature type="region of interest" description="Disordered" evidence="4">
    <location>
        <begin position="970"/>
        <end position="1005"/>
    </location>
</feature>
<feature type="region of interest" description="Disordered" evidence="4">
    <location>
        <begin position="342"/>
        <end position="362"/>
    </location>
</feature>
<dbReference type="Gene3D" id="1.20.870.10">
    <property type="entry name" value="Son of sevenless (SoS) protein Chain: S domain 1"/>
    <property type="match status" value="1"/>
</dbReference>
<dbReference type="GO" id="GO:0005085">
    <property type="term" value="F:guanyl-nucleotide exchange factor activity"/>
    <property type="evidence" value="ECO:0007669"/>
    <property type="project" value="UniProtKB-KW"/>
</dbReference>
<reference evidence="7" key="1">
    <citation type="submission" date="2020-01" db="EMBL/GenBank/DDBJ databases">
        <title>Development of genomics and gene disruption for Polysphondylium violaceum indicates a role for the polyketide synthase stlB in stalk morphogenesis.</title>
        <authorList>
            <person name="Narita B."/>
            <person name="Kawabe Y."/>
            <person name="Kin K."/>
            <person name="Saito T."/>
            <person name="Gibbs R."/>
            <person name="Kuspa A."/>
            <person name="Muzny D."/>
            <person name="Queller D."/>
            <person name="Richards S."/>
            <person name="Strassman J."/>
            <person name="Sucgang R."/>
            <person name="Worley K."/>
            <person name="Schaap P."/>
        </authorList>
    </citation>
    <scope>NUCLEOTIDE SEQUENCE</scope>
    <source>
        <strain evidence="7">QSvi11</strain>
    </source>
</reference>
<feature type="domain" description="Ras-GEF" evidence="5">
    <location>
        <begin position="1060"/>
        <end position="1292"/>
    </location>
</feature>
<evidence type="ECO:0000256" key="4">
    <source>
        <dbReference type="SAM" id="MobiDB-lite"/>
    </source>
</evidence>
<feature type="region of interest" description="Disordered" evidence="4">
    <location>
        <begin position="1"/>
        <end position="100"/>
    </location>
</feature>
<sequence>MVSTDYIEDEVVDNNNSTNHNSNIDDVVNSPTRSTPPSKKPPPVPLRKASSEKFSVKLFKTKKSASDLKLSSSSSSPTSSPSQPCNINSPSSVSSFSLSSIPEQNKDGCAIAASSASNHHHHNHHTSKSSPVQSSKSFSIPKLLFSPTFKKNSNNNGNHHHNGNGASTPSPISTPASNQQAQQQQQHYDEDSSNSISDGGLTPESDCKLSEIASRTPPTPRLSHESKEIPSIINLNILYPNNNNNNSPRSPVLQSTPLSSISTGDLSNNTINNNYKPELLSISEPNISTPSKHNNKNLYKEKVLSFSPCSTIEEALSIIIPNLMTFNGLKNARQTSNNEWETVVDNSDQSTSQSHIGSESDTNDIHNSFALFKWTEPNVPLHKEKTMLELGLNDRESLILKTVVLNIVFVKILIPHFSEGQLPAQATLRLTQFTSIRSIIRKLYLKFHNNIDISQHGIFLIDPTSRQEVLLDEDELFSTFNINANSQLLFRTLNRDTENEIISLKSLKLKILVSTSFSRYNYLTLNFDPQCTVSKAIKITGLRTGLLDSLNKCGFYLTPSEDDDDGFWMDEDYTLDSYRLKSLTLLEFKERCRKYTVIIKPLDRKCTFKFDQFVKVSTLFNIIINNEMISNAKDYHLVLKNGPTLENDRFLWSYDIKVEIEFRELPNKLLVFGQNGEKNLVYVDFNDPVQDICERLSTNFGYLVGNTGNNESNQDSDSFNNPDSPVTTRERSFTFRKLGHLVNNIDVRKSLKSQGVQPNDALVLEVIEKHHKEQQEYLSNQNGADISDSGSTTPPTKNKSTLSIKNDGTSLNEERQINIWEEPSDSDENIIYGGTGQQTQSIEAGTLNKLIIHLTSKNTHDLMFMKTLLMTYSSYTTAATLLKKLFERFQVPEGIIDEKEKLSIQLRVGNVIKYWVEHHYEDFCYESTKLMVDFVDTHMMIAFPILGNQIRGCILKRTCGIKSILSRTRSNGTLTSPRGSSLLGSSGGSGSGSMNNSPTSPTQFGLSSSFSAIQAPSSAMTSPSSSSLSLSQSFISSPSRKIPESKLKGLINPRSLFDFDDEEIARQLTLFEFNLYSSIKPTEFLNQAWNKPNIASRKSPTILQMISRFNNVGLWVVSLILEPERVKTRAKRMERIIRIAEKLRELKNYNTLMSFIGGLNNSAILRLKYTRGLVAKRYLDSLDSLEKEMSCEGAYKNYRDLLHNTDPPCVPYIGVYLTDLTFTEEGNPNIIGNNLINFAKYTLLYKVISEVQQYQWSEYNLKVVPIIQTFIKDLTPQNASDLYKISLQKEPKGAQKSEIF</sequence>
<dbReference type="Gene3D" id="1.10.840.10">
    <property type="entry name" value="Ras guanine-nucleotide exchange factors catalytic domain"/>
    <property type="match status" value="1"/>
</dbReference>
<feature type="compositionally biased region" description="Low complexity" evidence="4">
    <location>
        <begin position="972"/>
        <end position="984"/>
    </location>
</feature>
<dbReference type="InterPro" id="IPR019804">
    <property type="entry name" value="Ras_G-nucl-exch_fac_CS"/>
</dbReference>
<protein>
    <recommendedName>
        <fullName evidence="9">Ras guanine nucleotide exchange factor</fullName>
    </recommendedName>
</protein>
<feature type="compositionally biased region" description="Low complexity" evidence="4">
    <location>
        <begin position="992"/>
        <end position="1005"/>
    </location>
</feature>
<dbReference type="CDD" id="cd06224">
    <property type="entry name" value="REM"/>
    <property type="match status" value="1"/>
</dbReference>
<dbReference type="SUPFAM" id="SSF48366">
    <property type="entry name" value="Ras GEF"/>
    <property type="match status" value="1"/>
</dbReference>
<feature type="compositionally biased region" description="Low complexity" evidence="4">
    <location>
        <begin position="128"/>
        <end position="139"/>
    </location>
</feature>
<feature type="compositionally biased region" description="Polar residues" evidence="4">
    <location>
        <begin position="342"/>
        <end position="360"/>
    </location>
</feature>
<dbReference type="InterPro" id="IPR008937">
    <property type="entry name" value="Ras-like_GEF"/>
</dbReference>